<dbReference type="PROSITE" id="PS00397">
    <property type="entry name" value="RECOMBINASES_1"/>
    <property type="match status" value="1"/>
</dbReference>
<dbReference type="InterPro" id="IPR006118">
    <property type="entry name" value="Recombinase_CS"/>
</dbReference>
<evidence type="ECO:0000259" key="7">
    <source>
        <dbReference type="PROSITE" id="PS51736"/>
    </source>
</evidence>
<dbReference type="InterPro" id="IPR036162">
    <property type="entry name" value="Resolvase-like_N_sf"/>
</dbReference>
<dbReference type="Gene3D" id="3.90.1750.20">
    <property type="entry name" value="Putative Large Serine Recombinase, Chain B, Domain 2"/>
    <property type="match status" value="1"/>
</dbReference>
<evidence type="ECO:0000259" key="8">
    <source>
        <dbReference type="PROSITE" id="PS51737"/>
    </source>
</evidence>
<dbReference type="SUPFAM" id="SSF53041">
    <property type="entry name" value="Resolvase-like"/>
    <property type="match status" value="1"/>
</dbReference>
<dbReference type="GO" id="GO:0015074">
    <property type="term" value="P:DNA integration"/>
    <property type="evidence" value="ECO:0007669"/>
    <property type="project" value="UniProtKB-KW"/>
</dbReference>
<dbReference type="InterPro" id="IPR006119">
    <property type="entry name" value="Resolv_N"/>
</dbReference>
<gene>
    <name evidence="9" type="ORF">SAMN02744040_00069</name>
</gene>
<dbReference type="GO" id="GO:0003677">
    <property type="term" value="F:DNA binding"/>
    <property type="evidence" value="ECO:0007669"/>
    <property type="project" value="UniProtKB-KW"/>
</dbReference>
<dbReference type="GO" id="GO:0000150">
    <property type="term" value="F:DNA strand exchange activity"/>
    <property type="evidence" value="ECO:0007669"/>
    <property type="project" value="InterPro"/>
</dbReference>
<evidence type="ECO:0000256" key="6">
    <source>
        <dbReference type="SAM" id="Coils"/>
    </source>
</evidence>
<evidence type="ECO:0000256" key="2">
    <source>
        <dbReference type="ARBA" id="ARBA00023125"/>
    </source>
</evidence>
<dbReference type="PANTHER" id="PTHR30461:SF23">
    <property type="entry name" value="DNA RECOMBINASE-RELATED"/>
    <property type="match status" value="1"/>
</dbReference>
<protein>
    <submittedName>
        <fullName evidence="9">Site-specific DNA recombinase</fullName>
    </submittedName>
</protein>
<keyword evidence="10" id="KW-1185">Reference proteome</keyword>
<evidence type="ECO:0000256" key="4">
    <source>
        <dbReference type="PIRSR" id="PIRSR606118-50"/>
    </source>
</evidence>
<dbReference type="CDD" id="cd00338">
    <property type="entry name" value="Ser_Recombinase"/>
    <property type="match status" value="1"/>
</dbReference>
<feature type="active site" description="O-(5'-phospho-DNA)-serine intermediate" evidence="4 5">
    <location>
        <position position="17"/>
    </location>
</feature>
<dbReference type="SMART" id="SM00857">
    <property type="entry name" value="Resolvase"/>
    <property type="match status" value="1"/>
</dbReference>
<evidence type="ECO:0000256" key="1">
    <source>
        <dbReference type="ARBA" id="ARBA00022908"/>
    </source>
</evidence>
<dbReference type="InterPro" id="IPR050639">
    <property type="entry name" value="SSR_resolvase"/>
</dbReference>
<dbReference type="STRING" id="1123350.SAMN02744040_00069"/>
<feature type="domain" description="Resolvase/invertase-type recombinase catalytic" evidence="7">
    <location>
        <begin position="9"/>
        <end position="156"/>
    </location>
</feature>
<keyword evidence="3" id="KW-0233">DNA recombination</keyword>
<dbReference type="InterPro" id="IPR025827">
    <property type="entry name" value="Zn_ribbon_recom_dom"/>
</dbReference>
<dbReference type="InterPro" id="IPR038109">
    <property type="entry name" value="DNA_bind_recomb_sf"/>
</dbReference>
<evidence type="ECO:0000313" key="10">
    <source>
        <dbReference type="Proteomes" id="UP000242520"/>
    </source>
</evidence>
<feature type="coiled-coil region" evidence="6">
    <location>
        <begin position="415"/>
        <end position="493"/>
    </location>
</feature>
<dbReference type="InterPro" id="IPR036388">
    <property type="entry name" value="WH-like_DNA-bd_sf"/>
</dbReference>
<dbReference type="Gene3D" id="1.10.10.10">
    <property type="entry name" value="Winged helix-like DNA-binding domain superfamily/Winged helix DNA-binding domain"/>
    <property type="match status" value="1"/>
</dbReference>
<name>A0A1M5NJA3_9FIRM</name>
<dbReference type="PANTHER" id="PTHR30461">
    <property type="entry name" value="DNA-INVERTASE FROM LAMBDOID PROPHAGE"/>
    <property type="match status" value="1"/>
</dbReference>
<sequence>MKGVMYLKKAALYIRVSTSHQIDKDSLPFQRQELSNYSKYVLGIDDFEIFEDAGYSAKNTDRPKYQEMMSRIKNNEFSHLLVWKIDRISRNLKDFTEMYDELKDYGVTFISKNEQFDTSSAMGEAMLKIILVFAELERKLTAERVFSIMLSRAEKGLWNGATVPLGYKWSKEKKFPVIDEEEAKTVKYIYDLYEKKASTSKVAFQLNSEQVKTKRGGKWTAKTVNDILRNPFYIGTYRYNVKNSPNRRWKDEKEWVVVENNHPGFISKEQFEKVNKMLSDNYKGNGEFQRANTNTHIFSKILFCGKCGLGMNAGLDRARKDGYRPSRYTCYSNHFTENTRNCNNFVSDITLMPFVLNYISNFTNLQNKITQKHSLRDIERILLRGKSFVDVECIDRKGLEETYIAFAVGFDDKAYNNSNEEESAENLELESLKKEKMKYEKALKRLEDLFLFSDEAMSNKDFLFKKRDLTQHLERVNEKLSELHRRNADMRLTTDVAFLNKASNFLMSKHLSGKRNIDYRELLEVVDKTLIQDFIQTVIDKIIVVDKRVHSITFQNGITHKFLYKAKEKQKMRPKQKFLYRSYEPILIQYLKEHESVSRKEVEDLIGMGRTGAGSILKEFVDRGIVEKKGNSVATRYFLKEKKTT</sequence>
<proteinExistence type="predicted"/>
<keyword evidence="1" id="KW-0229">DNA integration</keyword>
<dbReference type="Pfam" id="PF13408">
    <property type="entry name" value="Zn_ribbon_recom"/>
    <property type="match status" value="1"/>
</dbReference>
<dbReference type="PROSITE" id="PS51736">
    <property type="entry name" value="RECOMBINASES_3"/>
    <property type="match status" value="1"/>
</dbReference>
<dbReference type="Pfam" id="PF07508">
    <property type="entry name" value="Recombinase"/>
    <property type="match status" value="1"/>
</dbReference>
<accession>A0A1M5NJA3</accession>
<dbReference type="EMBL" id="FQXH01000005">
    <property type="protein sequence ID" value="SHG89537.1"/>
    <property type="molecule type" value="Genomic_DNA"/>
</dbReference>
<dbReference type="Pfam" id="PF00239">
    <property type="entry name" value="Resolvase"/>
    <property type="match status" value="1"/>
</dbReference>
<dbReference type="PROSITE" id="PS51737">
    <property type="entry name" value="RECOMBINASE_DNA_BIND"/>
    <property type="match status" value="1"/>
</dbReference>
<organism evidence="9 10">
    <name type="scientific">Tepidibacter thalassicus DSM 15285</name>
    <dbReference type="NCBI Taxonomy" id="1123350"/>
    <lineage>
        <taxon>Bacteria</taxon>
        <taxon>Bacillati</taxon>
        <taxon>Bacillota</taxon>
        <taxon>Clostridia</taxon>
        <taxon>Peptostreptococcales</taxon>
        <taxon>Peptostreptococcaceae</taxon>
        <taxon>Tepidibacter</taxon>
    </lineage>
</organism>
<evidence type="ECO:0000256" key="5">
    <source>
        <dbReference type="PROSITE-ProRule" id="PRU10137"/>
    </source>
</evidence>
<keyword evidence="2" id="KW-0238">DNA-binding</keyword>
<dbReference type="Gene3D" id="3.40.50.1390">
    <property type="entry name" value="Resolvase, N-terminal catalytic domain"/>
    <property type="match status" value="1"/>
</dbReference>
<feature type="domain" description="Recombinase" evidence="8">
    <location>
        <begin position="164"/>
        <end position="284"/>
    </location>
</feature>
<evidence type="ECO:0000313" key="9">
    <source>
        <dbReference type="EMBL" id="SHG89537.1"/>
    </source>
</evidence>
<evidence type="ECO:0000256" key="3">
    <source>
        <dbReference type="ARBA" id="ARBA00023172"/>
    </source>
</evidence>
<dbReference type="AlphaFoldDB" id="A0A1M5NJA3"/>
<dbReference type="OrthoDB" id="9781670at2"/>
<reference evidence="10" key="1">
    <citation type="submission" date="2016-11" db="EMBL/GenBank/DDBJ databases">
        <authorList>
            <person name="Varghese N."/>
            <person name="Submissions S."/>
        </authorList>
    </citation>
    <scope>NUCLEOTIDE SEQUENCE [LARGE SCALE GENOMIC DNA]</scope>
    <source>
        <strain evidence="10">DSM 15285</strain>
    </source>
</reference>
<dbReference type="InterPro" id="IPR011109">
    <property type="entry name" value="DNA_bind_recombinase_dom"/>
</dbReference>
<keyword evidence="6" id="KW-0175">Coiled coil</keyword>
<dbReference type="Proteomes" id="UP000242520">
    <property type="component" value="Unassembled WGS sequence"/>
</dbReference>